<dbReference type="EMBL" id="CP062983">
    <property type="protein sequence ID" value="QPC81558.1"/>
    <property type="molecule type" value="Genomic_DNA"/>
</dbReference>
<dbReference type="RefSeq" id="WP_195169630.1">
    <property type="nucleotide sequence ID" value="NZ_CP062983.1"/>
</dbReference>
<reference evidence="3 4" key="1">
    <citation type="submission" date="2020-02" db="EMBL/GenBank/DDBJ databases">
        <authorList>
            <person name="Zheng R.K."/>
            <person name="Sun C.M."/>
        </authorList>
    </citation>
    <scope>NUCLEOTIDE SEQUENCE [LARGE SCALE GENOMIC DNA]</scope>
    <source>
        <strain evidence="4">rifampicinis</strain>
    </source>
</reference>
<dbReference type="AlphaFoldDB" id="A0A7S8E712"/>
<protein>
    <submittedName>
        <fullName evidence="3">Tyrosine-type recombinase/integrase</fullName>
    </submittedName>
</protein>
<sequence>MSDLIQRKQSFNQAVLITDALEKDEHHRLTTYVRWLDAQGKLWLQPNLSQYRDYLLTTYKGRDGKPLAARSVRAHLSSIRGRYKALLRDNDTRDRLYDMTPKDASPSDRKALVDEVLKRLSNAIDPDAAQVKVVTRQDVRDEEHLRLTSSQASQLLAMPGVDSLRGLRDTAILALMLCTGLREAELCALDVPDLRQRLGGTLALHIRRGKGAKERLIPYGELEWCLAVVNQWMTMAGITGGPVFRGFYRGAKQVRDSRLTVRAINQILERYPVMIDGELRKVNPHDLRRTYARRLYEAGMDLLAIRDNLGHADSRTTLKYIGTMDVDKRKPPTVYMFDLRALQEAREMDAE</sequence>
<accession>A0A7S8E712</accession>
<dbReference type="GO" id="GO:0003677">
    <property type="term" value="F:DNA binding"/>
    <property type="evidence" value="ECO:0007669"/>
    <property type="project" value="InterPro"/>
</dbReference>
<dbReference type="PROSITE" id="PS51898">
    <property type="entry name" value="TYR_RECOMBINASE"/>
    <property type="match status" value="1"/>
</dbReference>
<dbReference type="InterPro" id="IPR050090">
    <property type="entry name" value="Tyrosine_recombinase_XerCD"/>
</dbReference>
<proteinExistence type="predicted"/>
<dbReference type="Proteomes" id="UP000594468">
    <property type="component" value="Chromosome"/>
</dbReference>
<gene>
    <name evidence="3" type="ORF">G4Y79_17950</name>
</gene>
<dbReference type="SUPFAM" id="SSF56349">
    <property type="entry name" value="DNA breaking-rejoining enzymes"/>
    <property type="match status" value="1"/>
</dbReference>
<dbReference type="Gene3D" id="1.10.443.10">
    <property type="entry name" value="Intergrase catalytic core"/>
    <property type="match status" value="1"/>
</dbReference>
<keyword evidence="4" id="KW-1185">Reference proteome</keyword>
<evidence type="ECO:0000313" key="4">
    <source>
        <dbReference type="Proteomes" id="UP000594468"/>
    </source>
</evidence>
<evidence type="ECO:0000259" key="2">
    <source>
        <dbReference type="PROSITE" id="PS51898"/>
    </source>
</evidence>
<dbReference type="InterPro" id="IPR013762">
    <property type="entry name" value="Integrase-like_cat_sf"/>
</dbReference>
<keyword evidence="1" id="KW-0233">DNA recombination</keyword>
<dbReference type="GO" id="GO:0015074">
    <property type="term" value="P:DNA integration"/>
    <property type="evidence" value="ECO:0007669"/>
    <property type="project" value="InterPro"/>
</dbReference>
<name>A0A7S8E712_9CHLR</name>
<dbReference type="KEGG" id="pmet:G4Y79_17950"/>
<feature type="domain" description="Tyr recombinase" evidence="2">
    <location>
        <begin position="142"/>
        <end position="336"/>
    </location>
</feature>
<dbReference type="PANTHER" id="PTHR30349">
    <property type="entry name" value="PHAGE INTEGRASE-RELATED"/>
    <property type="match status" value="1"/>
</dbReference>
<dbReference type="InterPro" id="IPR002104">
    <property type="entry name" value="Integrase_catalytic"/>
</dbReference>
<evidence type="ECO:0000256" key="1">
    <source>
        <dbReference type="ARBA" id="ARBA00023172"/>
    </source>
</evidence>
<dbReference type="PANTHER" id="PTHR30349:SF81">
    <property type="entry name" value="TYROSINE RECOMBINASE XERC"/>
    <property type="match status" value="1"/>
</dbReference>
<organism evidence="3 4">
    <name type="scientific">Phototrophicus methaneseepsis</name>
    <dbReference type="NCBI Taxonomy" id="2710758"/>
    <lineage>
        <taxon>Bacteria</taxon>
        <taxon>Bacillati</taxon>
        <taxon>Chloroflexota</taxon>
        <taxon>Candidatus Thermofontia</taxon>
        <taxon>Phototrophicales</taxon>
        <taxon>Phototrophicaceae</taxon>
        <taxon>Phototrophicus</taxon>
    </lineage>
</organism>
<evidence type="ECO:0000313" key="3">
    <source>
        <dbReference type="EMBL" id="QPC81558.1"/>
    </source>
</evidence>
<dbReference type="GO" id="GO:0006310">
    <property type="term" value="P:DNA recombination"/>
    <property type="evidence" value="ECO:0007669"/>
    <property type="project" value="UniProtKB-KW"/>
</dbReference>
<dbReference type="Pfam" id="PF00589">
    <property type="entry name" value="Phage_integrase"/>
    <property type="match status" value="1"/>
</dbReference>
<dbReference type="InterPro" id="IPR011010">
    <property type="entry name" value="DNA_brk_join_enz"/>
</dbReference>